<organism evidence="4 5">
    <name type="scientific">Desulfitobacterium metallireducens DSM 15288</name>
    <dbReference type="NCBI Taxonomy" id="871968"/>
    <lineage>
        <taxon>Bacteria</taxon>
        <taxon>Bacillati</taxon>
        <taxon>Bacillota</taxon>
        <taxon>Clostridia</taxon>
        <taxon>Eubacteriales</taxon>
        <taxon>Desulfitobacteriaceae</taxon>
        <taxon>Desulfitobacterium</taxon>
    </lineage>
</organism>
<evidence type="ECO:0000256" key="1">
    <source>
        <dbReference type="ARBA" id="ARBA00023125"/>
    </source>
</evidence>
<evidence type="ECO:0000259" key="3">
    <source>
        <dbReference type="PROSITE" id="PS50943"/>
    </source>
</evidence>
<dbReference type="OrthoDB" id="1786861at2"/>
<name>W0E939_9FIRM</name>
<keyword evidence="2" id="KW-1133">Transmembrane helix</keyword>
<accession>W0E939</accession>
<keyword evidence="5" id="KW-1185">Reference proteome</keyword>
<dbReference type="AlphaFoldDB" id="W0E939"/>
<dbReference type="InterPro" id="IPR010982">
    <property type="entry name" value="Lambda_DNA-bd_dom_sf"/>
</dbReference>
<dbReference type="InterPro" id="IPR001387">
    <property type="entry name" value="Cro/C1-type_HTH"/>
</dbReference>
<proteinExistence type="predicted"/>
<gene>
    <name evidence="4" type="ORF">DESME_10340</name>
</gene>
<protein>
    <submittedName>
        <fullName evidence="4">DNA-binding protein</fullName>
    </submittedName>
</protein>
<dbReference type="PANTHER" id="PTHR46558:SF13">
    <property type="entry name" value="HTH-TYPE TRANSCRIPTIONAL REGULATOR IMMR"/>
    <property type="match status" value="1"/>
</dbReference>
<reference evidence="4 5" key="1">
    <citation type="submission" date="2013-12" db="EMBL/GenBank/DDBJ databases">
        <authorList>
            <consortium name="DOE Joint Genome Institute"/>
            <person name="Smidt H."/>
            <person name="Huntemann M."/>
            <person name="Han J."/>
            <person name="Chen A."/>
            <person name="Kyrpides N."/>
            <person name="Mavromatis K."/>
            <person name="Markowitz V."/>
            <person name="Palaniappan K."/>
            <person name="Ivanova N."/>
            <person name="Schaumberg A."/>
            <person name="Pati A."/>
            <person name="Liolios K."/>
            <person name="Nordberg H.P."/>
            <person name="Cantor M.N."/>
            <person name="Hua S.X."/>
            <person name="Woyke T."/>
        </authorList>
    </citation>
    <scope>NUCLEOTIDE SEQUENCE [LARGE SCALE GENOMIC DNA]</scope>
    <source>
        <strain evidence="5">DSM 15288</strain>
    </source>
</reference>
<evidence type="ECO:0000256" key="2">
    <source>
        <dbReference type="SAM" id="Phobius"/>
    </source>
</evidence>
<dbReference type="EMBL" id="CP007032">
    <property type="protein sequence ID" value="AHF07385.1"/>
    <property type="molecule type" value="Genomic_DNA"/>
</dbReference>
<sequence length="177" mass="20133">MTFAEKLHMLRKSKNMSQEQLAAQITVSRQAISKWELGESLPDTDNIIQLSKVFGVSIDYLLNDKFQSDNDIPAVKENNIYHKKVLQITAIIIGSIGAVGILLLWILSTMIKVHVTKSQVMPDGTKTYYGGGDVLGYNFWAFISEYRLMAIFWILSVFLIFGLALLLIRFKNMVRKQ</sequence>
<dbReference type="PANTHER" id="PTHR46558">
    <property type="entry name" value="TRACRIPTIONAL REGULATORY PROTEIN-RELATED-RELATED"/>
    <property type="match status" value="1"/>
</dbReference>
<feature type="transmembrane region" description="Helical" evidence="2">
    <location>
        <begin position="148"/>
        <end position="168"/>
    </location>
</feature>
<dbReference type="GO" id="GO:0003677">
    <property type="term" value="F:DNA binding"/>
    <property type="evidence" value="ECO:0007669"/>
    <property type="project" value="UniProtKB-KW"/>
</dbReference>
<dbReference type="SMART" id="SM00530">
    <property type="entry name" value="HTH_XRE"/>
    <property type="match status" value="1"/>
</dbReference>
<dbReference type="KEGG" id="dmt:DESME_10340"/>
<keyword evidence="1 4" id="KW-0238">DNA-binding</keyword>
<dbReference type="Pfam" id="PF01381">
    <property type="entry name" value="HTH_3"/>
    <property type="match status" value="1"/>
</dbReference>
<dbReference type="CDD" id="cd00093">
    <property type="entry name" value="HTH_XRE"/>
    <property type="match status" value="1"/>
</dbReference>
<dbReference type="eggNOG" id="COG1476">
    <property type="taxonomic scope" value="Bacteria"/>
</dbReference>
<keyword evidence="2" id="KW-0472">Membrane</keyword>
<dbReference type="Proteomes" id="UP000010847">
    <property type="component" value="Chromosome"/>
</dbReference>
<dbReference type="Gene3D" id="1.10.260.40">
    <property type="entry name" value="lambda repressor-like DNA-binding domains"/>
    <property type="match status" value="1"/>
</dbReference>
<dbReference type="SUPFAM" id="SSF47413">
    <property type="entry name" value="lambda repressor-like DNA-binding domains"/>
    <property type="match status" value="1"/>
</dbReference>
<feature type="domain" description="HTH cro/C1-type" evidence="3">
    <location>
        <begin position="7"/>
        <end position="61"/>
    </location>
</feature>
<evidence type="ECO:0000313" key="4">
    <source>
        <dbReference type="EMBL" id="AHF07385.1"/>
    </source>
</evidence>
<dbReference type="HOGENOM" id="CLU_066192_2_4_9"/>
<evidence type="ECO:0000313" key="5">
    <source>
        <dbReference type="Proteomes" id="UP000010847"/>
    </source>
</evidence>
<dbReference type="PROSITE" id="PS50943">
    <property type="entry name" value="HTH_CROC1"/>
    <property type="match status" value="1"/>
</dbReference>
<feature type="transmembrane region" description="Helical" evidence="2">
    <location>
        <begin position="85"/>
        <end position="107"/>
    </location>
</feature>
<keyword evidence="2" id="KW-0812">Transmembrane</keyword>